<organism evidence="1 2">
    <name type="scientific">Coemansia aciculifera</name>
    <dbReference type="NCBI Taxonomy" id="417176"/>
    <lineage>
        <taxon>Eukaryota</taxon>
        <taxon>Fungi</taxon>
        <taxon>Fungi incertae sedis</taxon>
        <taxon>Zoopagomycota</taxon>
        <taxon>Kickxellomycotina</taxon>
        <taxon>Kickxellomycetes</taxon>
        <taxon>Kickxellales</taxon>
        <taxon>Kickxellaceae</taxon>
        <taxon>Coemansia</taxon>
    </lineage>
</organism>
<keyword evidence="2" id="KW-1185">Reference proteome</keyword>
<evidence type="ECO:0000313" key="1">
    <source>
        <dbReference type="EMBL" id="KAJ2899959.1"/>
    </source>
</evidence>
<dbReference type="Proteomes" id="UP001139981">
    <property type="component" value="Unassembled WGS sequence"/>
</dbReference>
<gene>
    <name evidence="1" type="primary">TIM13</name>
    <name evidence="1" type="ORF">IWW38_000757</name>
</gene>
<accession>A0ACC1M889</accession>
<reference evidence="1" key="1">
    <citation type="submission" date="2022-07" db="EMBL/GenBank/DDBJ databases">
        <title>Phylogenomic reconstructions and comparative analyses of Kickxellomycotina fungi.</title>
        <authorList>
            <person name="Reynolds N.K."/>
            <person name="Stajich J.E."/>
            <person name="Barry K."/>
            <person name="Grigoriev I.V."/>
            <person name="Crous P."/>
            <person name="Smith M.E."/>
        </authorList>
    </citation>
    <scope>NUCLEOTIDE SEQUENCE</scope>
    <source>
        <strain evidence="1">CBS 190363</strain>
    </source>
</reference>
<sequence>MSTALAAKKEEVKQQVKQELAMANAQELINSVNKQCFKLCIPNPGTSLSSSEQASLSRCMDKYLASWDVVSRAYVARVNQEKH</sequence>
<dbReference type="EMBL" id="JANBVB010000014">
    <property type="protein sequence ID" value="KAJ2899959.1"/>
    <property type="molecule type" value="Genomic_DNA"/>
</dbReference>
<proteinExistence type="predicted"/>
<comment type="caution">
    <text evidence="1">The sequence shown here is derived from an EMBL/GenBank/DDBJ whole genome shotgun (WGS) entry which is preliminary data.</text>
</comment>
<evidence type="ECO:0000313" key="2">
    <source>
        <dbReference type="Proteomes" id="UP001139981"/>
    </source>
</evidence>
<protein>
    <submittedName>
        <fullName evidence="1">Protein translocase subunit</fullName>
    </submittedName>
</protein>
<name>A0ACC1M889_9FUNG</name>